<evidence type="ECO:0000313" key="1">
    <source>
        <dbReference type="EMBL" id="JAD51369.1"/>
    </source>
</evidence>
<name>A0A0A9AI51_ARUDO</name>
<reference evidence="1" key="2">
    <citation type="journal article" date="2015" name="Data Brief">
        <title>Shoot transcriptome of the giant reed, Arundo donax.</title>
        <authorList>
            <person name="Barrero R.A."/>
            <person name="Guerrero F.D."/>
            <person name="Moolhuijzen P."/>
            <person name="Goolsby J.A."/>
            <person name="Tidwell J."/>
            <person name="Bellgard S.E."/>
            <person name="Bellgard M.I."/>
        </authorList>
    </citation>
    <scope>NUCLEOTIDE SEQUENCE</scope>
    <source>
        <tissue evidence="1">Shoot tissue taken approximately 20 cm above the soil surface</tissue>
    </source>
</reference>
<dbReference type="AlphaFoldDB" id="A0A0A9AI51"/>
<accession>A0A0A9AI51</accession>
<dbReference type="EMBL" id="GBRH01246526">
    <property type="protein sequence ID" value="JAD51369.1"/>
    <property type="molecule type" value="Transcribed_RNA"/>
</dbReference>
<organism evidence="1">
    <name type="scientific">Arundo donax</name>
    <name type="common">Giant reed</name>
    <name type="synonym">Donax arundinaceus</name>
    <dbReference type="NCBI Taxonomy" id="35708"/>
    <lineage>
        <taxon>Eukaryota</taxon>
        <taxon>Viridiplantae</taxon>
        <taxon>Streptophyta</taxon>
        <taxon>Embryophyta</taxon>
        <taxon>Tracheophyta</taxon>
        <taxon>Spermatophyta</taxon>
        <taxon>Magnoliopsida</taxon>
        <taxon>Liliopsida</taxon>
        <taxon>Poales</taxon>
        <taxon>Poaceae</taxon>
        <taxon>PACMAD clade</taxon>
        <taxon>Arundinoideae</taxon>
        <taxon>Arundineae</taxon>
        <taxon>Arundo</taxon>
    </lineage>
</organism>
<sequence length="52" mass="6156">MIGKYERPMTTNFMRYSLRFKIYGALEFGKVNLLCACLVYKSNINTLVFHIF</sequence>
<proteinExistence type="predicted"/>
<reference evidence="1" key="1">
    <citation type="submission" date="2014-09" db="EMBL/GenBank/DDBJ databases">
        <authorList>
            <person name="Magalhaes I.L.F."/>
            <person name="Oliveira U."/>
            <person name="Santos F.R."/>
            <person name="Vidigal T.H.D.A."/>
            <person name="Brescovit A.D."/>
            <person name="Santos A.J."/>
        </authorList>
    </citation>
    <scope>NUCLEOTIDE SEQUENCE</scope>
    <source>
        <tissue evidence="1">Shoot tissue taken approximately 20 cm above the soil surface</tissue>
    </source>
</reference>
<protein>
    <submittedName>
        <fullName evidence="1">Uncharacterized protein</fullName>
    </submittedName>
</protein>